<dbReference type="AlphaFoldDB" id="A0A6D2JSQ0"/>
<dbReference type="Proteomes" id="UP000467841">
    <property type="component" value="Unassembled WGS sequence"/>
</dbReference>
<evidence type="ECO:0000256" key="1">
    <source>
        <dbReference type="SAM" id="MobiDB-lite"/>
    </source>
</evidence>
<keyword evidence="3" id="KW-1185">Reference proteome</keyword>
<evidence type="ECO:0000313" key="3">
    <source>
        <dbReference type="Proteomes" id="UP000467841"/>
    </source>
</evidence>
<evidence type="ECO:0000313" key="2">
    <source>
        <dbReference type="EMBL" id="CAA7040248.1"/>
    </source>
</evidence>
<dbReference type="EMBL" id="CACVBM020001226">
    <property type="protein sequence ID" value="CAA7040248.1"/>
    <property type="molecule type" value="Genomic_DNA"/>
</dbReference>
<comment type="caution">
    <text evidence="2">The sequence shown here is derived from an EMBL/GenBank/DDBJ whole genome shotgun (WGS) entry which is preliminary data.</text>
</comment>
<name>A0A6D2JSQ0_9BRAS</name>
<feature type="compositionally biased region" description="Low complexity" evidence="1">
    <location>
        <begin position="101"/>
        <end position="116"/>
    </location>
</feature>
<feature type="compositionally biased region" description="Low complexity" evidence="1">
    <location>
        <begin position="42"/>
        <end position="54"/>
    </location>
</feature>
<reference evidence="2" key="1">
    <citation type="submission" date="2020-01" db="EMBL/GenBank/DDBJ databases">
        <authorList>
            <person name="Mishra B."/>
        </authorList>
    </citation>
    <scope>NUCLEOTIDE SEQUENCE [LARGE SCALE GENOMIC DNA]</scope>
</reference>
<feature type="compositionally biased region" description="Polar residues" evidence="1">
    <location>
        <begin position="86"/>
        <end position="100"/>
    </location>
</feature>
<organism evidence="2 3">
    <name type="scientific">Microthlaspi erraticum</name>
    <dbReference type="NCBI Taxonomy" id="1685480"/>
    <lineage>
        <taxon>Eukaryota</taxon>
        <taxon>Viridiplantae</taxon>
        <taxon>Streptophyta</taxon>
        <taxon>Embryophyta</taxon>
        <taxon>Tracheophyta</taxon>
        <taxon>Spermatophyta</taxon>
        <taxon>Magnoliopsida</taxon>
        <taxon>eudicotyledons</taxon>
        <taxon>Gunneridae</taxon>
        <taxon>Pentapetalae</taxon>
        <taxon>rosids</taxon>
        <taxon>malvids</taxon>
        <taxon>Brassicales</taxon>
        <taxon>Brassicaceae</taxon>
        <taxon>Coluteocarpeae</taxon>
        <taxon>Microthlaspi</taxon>
    </lineage>
</organism>
<sequence length="169" mass="17304">MVMVFSVPPAVANHRPDDPDNSSLTSAVPPLSLHLPPPPPSSTSLTSSSSPSQSQFLFSAASLLPLHAPPSLRFRSATRTRYAISTARSESIKASSRSGCTTTKTPSTTAATTNSPATPPSEDPNGIAVSGGENNNNNADDDGVGGGNGLEHHLHHGRENANGLSSSVV</sequence>
<gene>
    <name evidence="2" type="ORF">MERR_LOCUS27483</name>
</gene>
<proteinExistence type="predicted"/>
<accession>A0A6D2JSQ0</accession>
<feature type="region of interest" description="Disordered" evidence="1">
    <location>
        <begin position="86"/>
        <end position="169"/>
    </location>
</feature>
<feature type="region of interest" description="Disordered" evidence="1">
    <location>
        <begin position="1"/>
        <end position="54"/>
    </location>
</feature>
<protein>
    <submittedName>
        <fullName evidence="2">Uncharacterized protein</fullName>
    </submittedName>
</protein>